<evidence type="ECO:0000256" key="1">
    <source>
        <dbReference type="SAM" id="MobiDB-lite"/>
    </source>
</evidence>
<proteinExistence type="predicted"/>
<evidence type="ECO:0000313" key="3">
    <source>
        <dbReference type="EMBL" id="QWC17849.1"/>
    </source>
</evidence>
<name>A0ABX8GNS9_9CELL</name>
<dbReference type="EMBL" id="CP076023">
    <property type="protein sequence ID" value="QWC17849.1"/>
    <property type="molecule type" value="Genomic_DNA"/>
</dbReference>
<dbReference type="Proteomes" id="UP000679335">
    <property type="component" value="Chromosome"/>
</dbReference>
<gene>
    <name evidence="3" type="ORF">KKR89_09035</name>
</gene>
<keyword evidence="4" id="KW-1185">Reference proteome</keyword>
<evidence type="ECO:0000256" key="2">
    <source>
        <dbReference type="SAM" id="Phobius"/>
    </source>
</evidence>
<evidence type="ECO:0000313" key="4">
    <source>
        <dbReference type="Proteomes" id="UP000679335"/>
    </source>
</evidence>
<keyword evidence="2" id="KW-0812">Transmembrane</keyword>
<sequence length="633" mass="68134">MRTRLGARHDDTGAGLVLVVGSMMVLTMLALTALASVTASERLARHSQDYQAAAAAAQAGVEEFISRVNREDSYGSTIDCLNPAWRAPTTTANSCGWNAATTVGWAPVVPGETDPAAAWFHYSVDASRKTAEGSILLTVTGRVNGVYRTVETAVGKGGSTDYVYYTDFESADPANIQAYTAAEKASMSAAQRNACGINGHSNALYWWKKNAANQTRSSYGCEEITFIDGDRLDGQVHTNDTIFASIRTSGAPKPSFLEPVTTSDERCRTPGTTNSQWEDRCLRPSTNSLNGLANFNSKPPSYKDPLYLDDTSAEFVNHPGCHYYGSTRVIFRSNGRMTVWNKRVNNNNTAPVSIAAPDGTQRGCGTLDQLDAGADLEIPDDMVLYVGASSAPMRECYKGEIGGPTGRALPLGTYTGAAAGSGGTYQRDVNMEEPTKACSRGNLYAEGIVNGHVTLAAAESVIVTGDLVLADGRTEGSSDLLGLVATNSVEVFHPRMVTVNATRNYVGAPWYWGNPSGESDPSTDWPTRYTDPTTSSYFPSSGVQIAGSIQTLQHSFLVQKHSVGGALGTLYVYGSIAQRWRGIVGQGTNGYTKSYNYDKRLRYASPPYFPRWANAEWSLRYTGETTTPDEVRT</sequence>
<feature type="transmembrane region" description="Helical" evidence="2">
    <location>
        <begin position="12"/>
        <end position="35"/>
    </location>
</feature>
<protein>
    <recommendedName>
        <fullName evidence="5">Type 4 fimbrial biogenesis protein PilX N-terminal domain-containing protein</fullName>
    </recommendedName>
</protein>
<organism evidence="3 4">
    <name type="scientific">Cellulomonas dongxiuzhuiae</name>
    <dbReference type="NCBI Taxonomy" id="2819979"/>
    <lineage>
        <taxon>Bacteria</taxon>
        <taxon>Bacillati</taxon>
        <taxon>Actinomycetota</taxon>
        <taxon>Actinomycetes</taxon>
        <taxon>Micrococcales</taxon>
        <taxon>Cellulomonadaceae</taxon>
        <taxon>Cellulomonas</taxon>
    </lineage>
</organism>
<keyword evidence="2" id="KW-1133">Transmembrane helix</keyword>
<reference evidence="3 4" key="1">
    <citation type="submission" date="2021-05" db="EMBL/GenBank/DDBJ databases">
        <title>Novel species in genus Cellulomonas.</title>
        <authorList>
            <person name="Zhang G."/>
        </authorList>
    </citation>
    <scope>NUCLEOTIDE SEQUENCE [LARGE SCALE GENOMIC DNA]</scope>
    <source>
        <strain evidence="4">zg-ZUI157</strain>
    </source>
</reference>
<feature type="region of interest" description="Disordered" evidence="1">
    <location>
        <begin position="254"/>
        <end position="275"/>
    </location>
</feature>
<keyword evidence="2" id="KW-0472">Membrane</keyword>
<evidence type="ECO:0008006" key="5">
    <source>
        <dbReference type="Google" id="ProtNLM"/>
    </source>
</evidence>
<accession>A0ABX8GNS9</accession>